<feature type="transmembrane region" description="Helical" evidence="1">
    <location>
        <begin position="58"/>
        <end position="81"/>
    </location>
</feature>
<evidence type="ECO:0000256" key="1">
    <source>
        <dbReference type="SAM" id="Phobius"/>
    </source>
</evidence>
<reference evidence="2 3" key="1">
    <citation type="journal article" date="2019" name="Nat. Ecol. Evol.">
        <title>Megaphylogeny resolves global patterns of mushroom evolution.</title>
        <authorList>
            <person name="Varga T."/>
            <person name="Krizsan K."/>
            <person name="Foldi C."/>
            <person name="Dima B."/>
            <person name="Sanchez-Garcia M."/>
            <person name="Sanchez-Ramirez S."/>
            <person name="Szollosi G.J."/>
            <person name="Szarkandi J.G."/>
            <person name="Papp V."/>
            <person name="Albert L."/>
            <person name="Andreopoulos W."/>
            <person name="Angelini C."/>
            <person name="Antonin V."/>
            <person name="Barry K.W."/>
            <person name="Bougher N.L."/>
            <person name="Buchanan P."/>
            <person name="Buyck B."/>
            <person name="Bense V."/>
            <person name="Catcheside P."/>
            <person name="Chovatia M."/>
            <person name="Cooper J."/>
            <person name="Damon W."/>
            <person name="Desjardin D."/>
            <person name="Finy P."/>
            <person name="Geml J."/>
            <person name="Haridas S."/>
            <person name="Hughes K."/>
            <person name="Justo A."/>
            <person name="Karasinski D."/>
            <person name="Kautmanova I."/>
            <person name="Kiss B."/>
            <person name="Kocsube S."/>
            <person name="Kotiranta H."/>
            <person name="LaButti K.M."/>
            <person name="Lechner B.E."/>
            <person name="Liimatainen K."/>
            <person name="Lipzen A."/>
            <person name="Lukacs Z."/>
            <person name="Mihaltcheva S."/>
            <person name="Morgado L.N."/>
            <person name="Niskanen T."/>
            <person name="Noordeloos M.E."/>
            <person name="Ohm R.A."/>
            <person name="Ortiz-Santana B."/>
            <person name="Ovrebo C."/>
            <person name="Racz N."/>
            <person name="Riley R."/>
            <person name="Savchenko A."/>
            <person name="Shiryaev A."/>
            <person name="Soop K."/>
            <person name="Spirin V."/>
            <person name="Szebenyi C."/>
            <person name="Tomsovsky M."/>
            <person name="Tulloss R.E."/>
            <person name="Uehling J."/>
            <person name="Grigoriev I.V."/>
            <person name="Vagvolgyi C."/>
            <person name="Papp T."/>
            <person name="Martin F.M."/>
            <person name="Miettinen O."/>
            <person name="Hibbett D.S."/>
            <person name="Nagy L.G."/>
        </authorList>
    </citation>
    <scope>NUCLEOTIDE SEQUENCE [LARGE SCALE GENOMIC DNA]</scope>
    <source>
        <strain evidence="2 3">CBS 962.96</strain>
    </source>
</reference>
<keyword evidence="3" id="KW-1185">Reference proteome</keyword>
<feature type="non-terminal residue" evidence="2">
    <location>
        <position position="1"/>
    </location>
</feature>
<accession>A0A4S8KJR1</accession>
<keyword evidence="1" id="KW-0472">Membrane</keyword>
<feature type="transmembrane region" description="Helical" evidence="1">
    <location>
        <begin position="14"/>
        <end position="37"/>
    </location>
</feature>
<proteinExistence type="predicted"/>
<protein>
    <submittedName>
        <fullName evidence="2">Uncharacterized protein</fullName>
    </submittedName>
</protein>
<name>A0A4S8KJR1_DENBC</name>
<sequence>IHRCYVIWGSRKQIGLPLIILSFMINGMGLAITIIDITETSHQELSYLREKDLTMRNVFDISNAVVNSFLTLMTGSFLFAASPSLSSLLHTA</sequence>
<dbReference type="EMBL" id="ML181810">
    <property type="protein sequence ID" value="THU75601.1"/>
    <property type="molecule type" value="Genomic_DNA"/>
</dbReference>
<dbReference type="AlphaFoldDB" id="A0A4S8KJR1"/>
<keyword evidence="1" id="KW-1133">Transmembrane helix</keyword>
<evidence type="ECO:0000313" key="3">
    <source>
        <dbReference type="Proteomes" id="UP000297245"/>
    </source>
</evidence>
<dbReference type="Proteomes" id="UP000297245">
    <property type="component" value="Unassembled WGS sequence"/>
</dbReference>
<dbReference type="OrthoDB" id="3019750at2759"/>
<evidence type="ECO:0000313" key="2">
    <source>
        <dbReference type="EMBL" id="THU75601.1"/>
    </source>
</evidence>
<organism evidence="2 3">
    <name type="scientific">Dendrothele bispora (strain CBS 962.96)</name>
    <dbReference type="NCBI Taxonomy" id="1314807"/>
    <lineage>
        <taxon>Eukaryota</taxon>
        <taxon>Fungi</taxon>
        <taxon>Dikarya</taxon>
        <taxon>Basidiomycota</taxon>
        <taxon>Agaricomycotina</taxon>
        <taxon>Agaricomycetes</taxon>
        <taxon>Agaricomycetidae</taxon>
        <taxon>Agaricales</taxon>
        <taxon>Agaricales incertae sedis</taxon>
        <taxon>Dendrothele</taxon>
    </lineage>
</organism>
<gene>
    <name evidence="2" type="ORF">K435DRAFT_706817</name>
</gene>
<keyword evidence="1" id="KW-0812">Transmembrane</keyword>